<proteinExistence type="predicted"/>
<sequence>MKNSTVLFGLVILITLLSMISKEVMKQPKNEIYFEKEFKTVNSSIHSGEQLPIISIKRD</sequence>
<evidence type="ECO:0000313" key="1">
    <source>
        <dbReference type="EMBL" id="BCY27752.1"/>
    </source>
</evidence>
<dbReference type="Proteomes" id="UP000825258">
    <property type="component" value="Chromosome"/>
</dbReference>
<gene>
    <name evidence="1" type="ORF">KK2020170_06200</name>
</gene>
<accession>A0ABM7S2B7</accession>
<name>A0ABM7S2B7_9FLAO</name>
<evidence type="ECO:0000313" key="2">
    <source>
        <dbReference type="Proteomes" id="UP000825258"/>
    </source>
</evidence>
<keyword evidence="2" id="KW-1185">Reference proteome</keyword>
<protein>
    <submittedName>
        <fullName evidence="1">Uncharacterized protein</fullName>
    </submittedName>
</protein>
<reference evidence="1 2" key="1">
    <citation type="submission" date="2021-06" db="EMBL/GenBank/DDBJ databases">
        <title>Whole genome sequences of Flavobacterium sp. KK2020170 and assembly.</title>
        <authorList>
            <person name="Kitahara K."/>
            <person name="Miyoshi S."/>
            <person name="Uesaka K."/>
        </authorList>
    </citation>
    <scope>NUCLEOTIDE SEQUENCE [LARGE SCALE GENOMIC DNA]</scope>
    <source>
        <strain evidence="1 2">KK2020170</strain>
    </source>
</reference>
<organism evidence="1 2">
    <name type="scientific">Flavobacterium okayamense</name>
    <dbReference type="NCBI Taxonomy" id="2830782"/>
    <lineage>
        <taxon>Bacteria</taxon>
        <taxon>Pseudomonadati</taxon>
        <taxon>Bacteroidota</taxon>
        <taxon>Flavobacteriia</taxon>
        <taxon>Flavobacteriales</taxon>
        <taxon>Flavobacteriaceae</taxon>
        <taxon>Flavobacterium</taxon>
    </lineage>
</organism>
<dbReference type="EMBL" id="AP024749">
    <property type="protein sequence ID" value="BCY27752.1"/>
    <property type="molecule type" value="Genomic_DNA"/>
</dbReference>
<dbReference type="RefSeq" id="WP_221259357.1">
    <property type="nucleotide sequence ID" value="NZ_AP024749.1"/>
</dbReference>